<dbReference type="InterPro" id="IPR013149">
    <property type="entry name" value="ADH-like_C"/>
</dbReference>
<evidence type="ECO:0000313" key="2">
    <source>
        <dbReference type="EMBL" id="PRP85252.1"/>
    </source>
</evidence>
<dbReference type="SMART" id="SM00829">
    <property type="entry name" value="PKS_ER"/>
    <property type="match status" value="1"/>
</dbReference>
<dbReference type="InterPro" id="IPR036291">
    <property type="entry name" value="NAD(P)-bd_dom_sf"/>
</dbReference>
<keyword evidence="3" id="KW-1185">Reference proteome</keyword>
<dbReference type="InterPro" id="IPR013154">
    <property type="entry name" value="ADH-like_N"/>
</dbReference>
<dbReference type="SUPFAM" id="SSF51735">
    <property type="entry name" value="NAD(P)-binding Rossmann-fold domains"/>
    <property type="match status" value="1"/>
</dbReference>
<proteinExistence type="predicted"/>
<feature type="domain" description="Enoyl reductase (ER)" evidence="1">
    <location>
        <begin position="11"/>
        <end position="269"/>
    </location>
</feature>
<name>A0A2P6NMW4_9EUKA</name>
<dbReference type="Gene3D" id="3.90.180.10">
    <property type="entry name" value="Medium-chain alcohol dehydrogenases, catalytic domain"/>
    <property type="match status" value="1"/>
</dbReference>
<dbReference type="InterPro" id="IPR020843">
    <property type="entry name" value="ER"/>
</dbReference>
<dbReference type="Pfam" id="PF08240">
    <property type="entry name" value="ADH_N"/>
    <property type="match status" value="1"/>
</dbReference>
<comment type="caution">
    <text evidence="2">The sequence shown here is derived from an EMBL/GenBank/DDBJ whole genome shotgun (WGS) entry which is preliminary data.</text>
</comment>
<accession>A0A2P6NMW4</accession>
<dbReference type="CDD" id="cd08249">
    <property type="entry name" value="enoyl_reductase_like"/>
    <property type="match status" value="1"/>
</dbReference>
<dbReference type="EMBL" id="MDYQ01000048">
    <property type="protein sequence ID" value="PRP85252.1"/>
    <property type="molecule type" value="Genomic_DNA"/>
</dbReference>
<dbReference type="Proteomes" id="UP000241769">
    <property type="component" value="Unassembled WGS sequence"/>
</dbReference>
<dbReference type="Pfam" id="PF00107">
    <property type="entry name" value="ADH_zinc_N"/>
    <property type="match status" value="1"/>
</dbReference>
<evidence type="ECO:0000259" key="1">
    <source>
        <dbReference type="SMART" id="SM00829"/>
    </source>
</evidence>
<gene>
    <name evidence="2" type="ORF">PROFUN_07022</name>
</gene>
<dbReference type="PANTHER" id="PTHR45348:SF2">
    <property type="entry name" value="ZINC-TYPE ALCOHOL DEHYDROGENASE-LIKE PROTEIN C2E1P3.01"/>
    <property type="match status" value="1"/>
</dbReference>
<dbReference type="SUPFAM" id="SSF50129">
    <property type="entry name" value="GroES-like"/>
    <property type="match status" value="1"/>
</dbReference>
<evidence type="ECO:0000313" key="3">
    <source>
        <dbReference type="Proteomes" id="UP000241769"/>
    </source>
</evidence>
<dbReference type="OrthoDB" id="9992527at2759"/>
<dbReference type="PANTHER" id="PTHR45348">
    <property type="entry name" value="HYPOTHETICAL OXIDOREDUCTASE (EUROFUNG)"/>
    <property type="match status" value="1"/>
</dbReference>
<protein>
    <recommendedName>
        <fullName evidence="1">Enoyl reductase (ER) domain-containing protein</fullName>
    </recommendedName>
</protein>
<dbReference type="GO" id="GO:0016651">
    <property type="term" value="F:oxidoreductase activity, acting on NAD(P)H"/>
    <property type="evidence" value="ECO:0007669"/>
    <property type="project" value="InterPro"/>
</dbReference>
<reference evidence="2 3" key="1">
    <citation type="journal article" date="2018" name="Genome Biol. Evol.">
        <title>Multiple Roots of Fruiting Body Formation in Amoebozoa.</title>
        <authorList>
            <person name="Hillmann F."/>
            <person name="Forbes G."/>
            <person name="Novohradska S."/>
            <person name="Ferling I."/>
            <person name="Riege K."/>
            <person name="Groth M."/>
            <person name="Westermann M."/>
            <person name="Marz M."/>
            <person name="Spaller T."/>
            <person name="Winckler T."/>
            <person name="Schaap P."/>
            <person name="Glockner G."/>
        </authorList>
    </citation>
    <scope>NUCLEOTIDE SEQUENCE [LARGE SCALE GENOMIC DNA]</scope>
    <source>
        <strain evidence="2 3">Jena</strain>
    </source>
</reference>
<dbReference type="Gene3D" id="3.40.50.720">
    <property type="entry name" value="NAD(P)-binding Rossmann-like Domain"/>
    <property type="match status" value="1"/>
</dbReference>
<dbReference type="InParanoid" id="A0A2P6NMW4"/>
<dbReference type="InterPro" id="IPR047122">
    <property type="entry name" value="Trans-enoyl_RdTase-like"/>
</dbReference>
<dbReference type="InterPro" id="IPR011032">
    <property type="entry name" value="GroES-like_sf"/>
</dbReference>
<dbReference type="STRING" id="1890364.A0A2P6NMW4"/>
<dbReference type="AlphaFoldDB" id="A0A2P6NMW4"/>
<organism evidence="2 3">
    <name type="scientific">Planoprotostelium fungivorum</name>
    <dbReference type="NCBI Taxonomy" id="1890364"/>
    <lineage>
        <taxon>Eukaryota</taxon>
        <taxon>Amoebozoa</taxon>
        <taxon>Evosea</taxon>
        <taxon>Variosea</taxon>
        <taxon>Cavosteliida</taxon>
        <taxon>Cavosteliaceae</taxon>
        <taxon>Planoprotostelium</taxon>
    </lineage>
</organism>
<sequence>MSAIPQTMKAATVTADHWIKVTEIPTPQPGSGEVLIRVHAAGINPTDWKHAKYLSPPDVISGCDWAGTVVQVGTNVESVKTGDRLAGTVHGGKFKNQGAFSEYTIADPLVSFKLPEHISYEEGASLGIPLFTAAQALYHRLELPEPSLRSGNGKAVLIWSAATAVGIHAVQLAKLSGLTVYATASPSNFEYLKSIGADHLFDYNEADVGQKIREAAGDSLAHGLDCISTEQTVTSALTAFGKEGGQLVTLLAFQKASPRPEVKVTLTLLYTALGKEVELRGTTFPASPQDRAFHERWERIVGEDLLVNNKIQFMPIEKRQGLESIDGIFKDVIDGKNRRLKYIVTL</sequence>